<dbReference type="PROSITE" id="PS51257">
    <property type="entry name" value="PROKAR_LIPOPROTEIN"/>
    <property type="match status" value="1"/>
</dbReference>
<feature type="compositionally biased region" description="Low complexity" evidence="1">
    <location>
        <begin position="115"/>
        <end position="129"/>
    </location>
</feature>
<gene>
    <name evidence="3" type="ORF">TRFO_19999</name>
</gene>
<name>A0A1J4KLM9_9EUKA</name>
<dbReference type="AlphaFoldDB" id="A0A1J4KLM9"/>
<proteinExistence type="predicted"/>
<reference evidence="3" key="1">
    <citation type="submission" date="2016-10" db="EMBL/GenBank/DDBJ databases">
        <authorList>
            <person name="Benchimol M."/>
            <person name="Almeida L.G."/>
            <person name="Vasconcelos A.T."/>
            <person name="Perreira-Neves A."/>
            <person name="Rosa I.A."/>
            <person name="Tasca T."/>
            <person name="Bogo M.R."/>
            <person name="de Souza W."/>
        </authorList>
    </citation>
    <scope>NUCLEOTIDE SEQUENCE [LARGE SCALE GENOMIC DNA]</scope>
    <source>
        <strain evidence="3">K</strain>
    </source>
</reference>
<accession>A0A1J4KLM9</accession>
<protein>
    <recommendedName>
        <fullName evidence="5">Mitochondrial carrier protein</fullName>
    </recommendedName>
</protein>
<sequence>MTETKPSPSCPPKPSPKLYAATFCGGFTACLAGEFTVRLLRNEISPDLIRPELLDKCLVSGVQKVAKDLSGELIKRTRFYPKMTPFMFGAATGVPMWAIAKVFSVPIQNNRRRSQQQTTTQNNDKTNSSLTCQNPQKNSNGASQIGPMIDHFLGSYLASNDNDIFQGYFSAFRNDVFYHTLNNGISQHFAQRVFPNFQFSSITSRRAVEAMCAGCIGASCFLLSWPVKSALTGQTVSDAALAGICAFPRIAAKKMTYSCVKPQLVRALNVV</sequence>
<dbReference type="VEuPathDB" id="TrichDB:TRFO_19999"/>
<organism evidence="3 4">
    <name type="scientific">Tritrichomonas foetus</name>
    <dbReference type="NCBI Taxonomy" id="1144522"/>
    <lineage>
        <taxon>Eukaryota</taxon>
        <taxon>Metamonada</taxon>
        <taxon>Parabasalia</taxon>
        <taxon>Tritrichomonadida</taxon>
        <taxon>Tritrichomonadidae</taxon>
        <taxon>Tritrichomonas</taxon>
    </lineage>
</organism>
<evidence type="ECO:0000313" key="3">
    <source>
        <dbReference type="EMBL" id="OHT10598.1"/>
    </source>
</evidence>
<feature type="region of interest" description="Disordered" evidence="1">
    <location>
        <begin position="110"/>
        <end position="143"/>
    </location>
</feature>
<dbReference type="GeneID" id="94835837"/>
<dbReference type="Proteomes" id="UP000179807">
    <property type="component" value="Unassembled WGS sequence"/>
</dbReference>
<evidence type="ECO:0000313" key="4">
    <source>
        <dbReference type="Proteomes" id="UP000179807"/>
    </source>
</evidence>
<keyword evidence="2" id="KW-0812">Transmembrane</keyword>
<feature type="transmembrane region" description="Helical" evidence="2">
    <location>
        <begin position="86"/>
        <end position="107"/>
    </location>
</feature>
<evidence type="ECO:0000256" key="1">
    <source>
        <dbReference type="SAM" id="MobiDB-lite"/>
    </source>
</evidence>
<comment type="caution">
    <text evidence="3">The sequence shown here is derived from an EMBL/GenBank/DDBJ whole genome shotgun (WGS) entry which is preliminary data.</text>
</comment>
<feature type="compositionally biased region" description="Polar residues" evidence="1">
    <location>
        <begin position="130"/>
        <end position="143"/>
    </location>
</feature>
<dbReference type="RefSeq" id="XP_068363734.1">
    <property type="nucleotide sequence ID" value="XM_068501133.1"/>
</dbReference>
<keyword evidence="2" id="KW-0472">Membrane</keyword>
<evidence type="ECO:0008006" key="5">
    <source>
        <dbReference type="Google" id="ProtNLM"/>
    </source>
</evidence>
<keyword evidence="2" id="KW-1133">Transmembrane helix</keyword>
<evidence type="ECO:0000256" key="2">
    <source>
        <dbReference type="SAM" id="Phobius"/>
    </source>
</evidence>
<keyword evidence="4" id="KW-1185">Reference proteome</keyword>
<dbReference type="EMBL" id="MLAK01000606">
    <property type="protein sequence ID" value="OHT10598.1"/>
    <property type="molecule type" value="Genomic_DNA"/>
</dbReference>